<dbReference type="AlphaFoldDB" id="A0A9K3EBL8"/>
<comment type="caution">
    <text evidence="1">The sequence shown here is derived from an EMBL/GenBank/DDBJ whole genome shotgun (WGS) entry which is preliminary data.</text>
</comment>
<dbReference type="Gramene" id="mRNA:HanXRQr2_Chr14g0664681">
    <property type="protein sequence ID" value="mRNA:HanXRQr2_Chr14g0664681"/>
    <property type="gene ID" value="HanXRQr2_Chr14g0664681"/>
</dbReference>
<gene>
    <name evidence="1" type="ORF">HanXRQr2_Chr14g0664681</name>
</gene>
<keyword evidence="2" id="KW-1185">Reference proteome</keyword>
<organism evidence="1 2">
    <name type="scientific">Helianthus annuus</name>
    <name type="common">Common sunflower</name>
    <dbReference type="NCBI Taxonomy" id="4232"/>
    <lineage>
        <taxon>Eukaryota</taxon>
        <taxon>Viridiplantae</taxon>
        <taxon>Streptophyta</taxon>
        <taxon>Embryophyta</taxon>
        <taxon>Tracheophyta</taxon>
        <taxon>Spermatophyta</taxon>
        <taxon>Magnoliopsida</taxon>
        <taxon>eudicotyledons</taxon>
        <taxon>Gunneridae</taxon>
        <taxon>Pentapetalae</taxon>
        <taxon>asterids</taxon>
        <taxon>campanulids</taxon>
        <taxon>Asterales</taxon>
        <taxon>Asteraceae</taxon>
        <taxon>Asteroideae</taxon>
        <taxon>Heliantheae alliance</taxon>
        <taxon>Heliantheae</taxon>
        <taxon>Helianthus</taxon>
    </lineage>
</organism>
<name>A0A9K3EBL8_HELAN</name>
<accession>A0A9K3EBL8</accession>
<reference evidence="1" key="1">
    <citation type="journal article" date="2017" name="Nature">
        <title>The sunflower genome provides insights into oil metabolism, flowering and Asterid evolution.</title>
        <authorList>
            <person name="Badouin H."/>
            <person name="Gouzy J."/>
            <person name="Grassa C.J."/>
            <person name="Murat F."/>
            <person name="Staton S.E."/>
            <person name="Cottret L."/>
            <person name="Lelandais-Briere C."/>
            <person name="Owens G.L."/>
            <person name="Carrere S."/>
            <person name="Mayjonade B."/>
            <person name="Legrand L."/>
            <person name="Gill N."/>
            <person name="Kane N.C."/>
            <person name="Bowers J.E."/>
            <person name="Hubner S."/>
            <person name="Bellec A."/>
            <person name="Berard A."/>
            <person name="Berges H."/>
            <person name="Blanchet N."/>
            <person name="Boniface M.C."/>
            <person name="Brunel D."/>
            <person name="Catrice O."/>
            <person name="Chaidir N."/>
            <person name="Claudel C."/>
            <person name="Donnadieu C."/>
            <person name="Faraut T."/>
            <person name="Fievet G."/>
            <person name="Helmstetter N."/>
            <person name="King M."/>
            <person name="Knapp S.J."/>
            <person name="Lai Z."/>
            <person name="Le Paslier M.C."/>
            <person name="Lippi Y."/>
            <person name="Lorenzon L."/>
            <person name="Mandel J.R."/>
            <person name="Marage G."/>
            <person name="Marchand G."/>
            <person name="Marquand E."/>
            <person name="Bret-Mestries E."/>
            <person name="Morien E."/>
            <person name="Nambeesan S."/>
            <person name="Nguyen T."/>
            <person name="Pegot-Espagnet P."/>
            <person name="Pouilly N."/>
            <person name="Raftis F."/>
            <person name="Sallet E."/>
            <person name="Schiex T."/>
            <person name="Thomas J."/>
            <person name="Vandecasteele C."/>
            <person name="Vares D."/>
            <person name="Vear F."/>
            <person name="Vautrin S."/>
            <person name="Crespi M."/>
            <person name="Mangin B."/>
            <person name="Burke J.M."/>
            <person name="Salse J."/>
            <person name="Munos S."/>
            <person name="Vincourt P."/>
            <person name="Rieseberg L.H."/>
            <person name="Langlade N.B."/>
        </authorList>
    </citation>
    <scope>NUCLEOTIDE SEQUENCE</scope>
    <source>
        <tissue evidence="1">Leaves</tissue>
    </source>
</reference>
<protein>
    <submittedName>
        <fullName evidence="1">Uncharacterized protein</fullName>
    </submittedName>
</protein>
<proteinExistence type="predicted"/>
<evidence type="ECO:0000313" key="1">
    <source>
        <dbReference type="EMBL" id="KAF5770910.1"/>
    </source>
</evidence>
<dbReference type="EMBL" id="MNCJ02000329">
    <property type="protein sequence ID" value="KAF5770910.1"/>
    <property type="molecule type" value="Genomic_DNA"/>
</dbReference>
<evidence type="ECO:0000313" key="2">
    <source>
        <dbReference type="Proteomes" id="UP000215914"/>
    </source>
</evidence>
<reference evidence="1" key="2">
    <citation type="submission" date="2020-06" db="EMBL/GenBank/DDBJ databases">
        <title>Helianthus annuus Genome sequencing and assembly Release 2.</title>
        <authorList>
            <person name="Gouzy J."/>
            <person name="Langlade N."/>
            <person name="Munos S."/>
        </authorList>
    </citation>
    <scope>NUCLEOTIDE SEQUENCE</scope>
    <source>
        <tissue evidence="1">Leaves</tissue>
    </source>
</reference>
<sequence length="178" mass="20728">MVGRKPLNFLCNFHIFFVTPSEITNHDCTSTLWSLTLSNTTTSRSHLPSVTNIFVAIMFPTRFFSTTIPPFLQFLKLFQHIDQLISSRSALWFSRETLHCKNCSSRCYFRRVLTDDPLVHYVKNPSFACQIRPSIVYQHLFVRWTVFVNASSSCHDFKKNHPKTVDVASFMTLTNHSW</sequence>
<dbReference type="Proteomes" id="UP000215914">
    <property type="component" value="Unassembled WGS sequence"/>
</dbReference>